<comment type="caution">
    <text evidence="3">The sequence shown here is derived from an EMBL/GenBank/DDBJ whole genome shotgun (WGS) entry which is preliminary data.</text>
</comment>
<dbReference type="Pfam" id="PF08534">
    <property type="entry name" value="Redoxin"/>
    <property type="match status" value="1"/>
</dbReference>
<feature type="signal peptide" evidence="1">
    <location>
        <begin position="1"/>
        <end position="20"/>
    </location>
</feature>
<dbReference type="Gene3D" id="3.40.30.10">
    <property type="entry name" value="Glutaredoxin"/>
    <property type="match status" value="1"/>
</dbReference>
<evidence type="ECO:0000313" key="3">
    <source>
        <dbReference type="EMBL" id="PQO40145.1"/>
    </source>
</evidence>
<dbReference type="CDD" id="cd02969">
    <property type="entry name" value="PRX_like1"/>
    <property type="match status" value="1"/>
</dbReference>
<dbReference type="OrthoDB" id="9809746at2"/>
<sequence>MHFKLLTIVLCFGCVSLLSAGEYNPVRSVGDKAPAWSDLPGVDGQKHSLADLKEKAVVVVAFTCNTCPYAVDYEERLNRLAGKYAAADSPVAVVAINCNLIEEDSLEAMKDRAEEKKYAFAYLSDLSQESGKQFGATRTPEFFVLNKNREIVYMGALDDSTDADKAKTNYVQLAIDAALQGERPEKTETIAIGCNIRYKRSRR</sequence>
<protein>
    <submittedName>
        <fullName evidence="3">Thioredoxin family protein</fullName>
    </submittedName>
</protein>
<dbReference type="Proteomes" id="UP000239388">
    <property type="component" value="Unassembled WGS sequence"/>
</dbReference>
<evidence type="ECO:0000256" key="1">
    <source>
        <dbReference type="SAM" id="SignalP"/>
    </source>
</evidence>
<dbReference type="PROSITE" id="PS51352">
    <property type="entry name" value="THIOREDOXIN_2"/>
    <property type="match status" value="1"/>
</dbReference>
<feature type="domain" description="Thioredoxin" evidence="2">
    <location>
        <begin position="27"/>
        <end position="180"/>
    </location>
</feature>
<dbReference type="EMBL" id="PUIB01000009">
    <property type="protein sequence ID" value="PQO40145.1"/>
    <property type="molecule type" value="Genomic_DNA"/>
</dbReference>
<evidence type="ECO:0000259" key="2">
    <source>
        <dbReference type="PROSITE" id="PS51352"/>
    </source>
</evidence>
<dbReference type="SUPFAM" id="SSF52833">
    <property type="entry name" value="Thioredoxin-like"/>
    <property type="match status" value="1"/>
</dbReference>
<dbReference type="AlphaFoldDB" id="A0A2S8G6P9"/>
<accession>A0A2S8G6P9</accession>
<dbReference type="InterPro" id="IPR013766">
    <property type="entry name" value="Thioredoxin_domain"/>
</dbReference>
<feature type="chain" id="PRO_5015720826" evidence="1">
    <location>
        <begin position="21"/>
        <end position="203"/>
    </location>
</feature>
<organism evidence="3 4">
    <name type="scientific">Blastopirellula marina</name>
    <dbReference type="NCBI Taxonomy" id="124"/>
    <lineage>
        <taxon>Bacteria</taxon>
        <taxon>Pseudomonadati</taxon>
        <taxon>Planctomycetota</taxon>
        <taxon>Planctomycetia</taxon>
        <taxon>Pirellulales</taxon>
        <taxon>Pirellulaceae</taxon>
        <taxon>Blastopirellula</taxon>
    </lineage>
</organism>
<proteinExistence type="predicted"/>
<dbReference type="InterPro" id="IPR036249">
    <property type="entry name" value="Thioredoxin-like_sf"/>
</dbReference>
<dbReference type="PANTHER" id="PTHR43640">
    <property type="entry name" value="OS07G0260300 PROTEIN"/>
    <property type="match status" value="1"/>
</dbReference>
<evidence type="ECO:0000313" key="4">
    <source>
        <dbReference type="Proteomes" id="UP000239388"/>
    </source>
</evidence>
<dbReference type="GO" id="GO:0016491">
    <property type="term" value="F:oxidoreductase activity"/>
    <property type="evidence" value="ECO:0007669"/>
    <property type="project" value="InterPro"/>
</dbReference>
<dbReference type="RefSeq" id="WP_105352491.1">
    <property type="nucleotide sequence ID" value="NZ_PUIB01000009.1"/>
</dbReference>
<gene>
    <name evidence="3" type="ORF">C5Y98_05935</name>
</gene>
<keyword evidence="1" id="KW-0732">Signal</keyword>
<dbReference type="InterPro" id="IPR047262">
    <property type="entry name" value="PRX-like1"/>
</dbReference>
<dbReference type="InterPro" id="IPR013740">
    <property type="entry name" value="Redoxin"/>
</dbReference>
<dbReference type="PANTHER" id="PTHR43640:SF1">
    <property type="entry name" value="THIOREDOXIN-DEPENDENT PEROXIREDOXIN"/>
    <property type="match status" value="1"/>
</dbReference>
<name>A0A2S8G6P9_9BACT</name>
<reference evidence="3 4" key="1">
    <citation type="submission" date="2018-02" db="EMBL/GenBank/DDBJ databases">
        <title>Comparative genomes isolates from brazilian mangrove.</title>
        <authorList>
            <person name="Araujo J.E."/>
            <person name="Taketani R.G."/>
            <person name="Silva M.C.P."/>
            <person name="Loureco M.V."/>
            <person name="Andreote F.D."/>
        </authorList>
    </citation>
    <scope>NUCLEOTIDE SEQUENCE [LARGE SCALE GENOMIC DNA]</scope>
    <source>
        <strain evidence="3 4">NAP PRIS-MGV</strain>
    </source>
</reference>